<feature type="region of interest" description="Disordered" evidence="7">
    <location>
        <begin position="11"/>
        <end position="86"/>
    </location>
</feature>
<protein>
    <submittedName>
        <fullName evidence="9">Pre-mRNA-splicing factor srp2</fullName>
    </submittedName>
</protein>
<evidence type="ECO:0000313" key="9">
    <source>
        <dbReference type="EMBL" id="CTQ41253.1"/>
    </source>
</evidence>
<keyword evidence="5" id="KW-0539">Nucleus</keyword>
<dbReference type="GO" id="GO:0005737">
    <property type="term" value="C:cytoplasm"/>
    <property type="evidence" value="ECO:0007669"/>
    <property type="project" value="TreeGrafter"/>
</dbReference>
<evidence type="ECO:0000256" key="5">
    <source>
        <dbReference type="ARBA" id="ARBA00023242"/>
    </source>
</evidence>
<feature type="domain" description="RRM" evidence="8">
    <location>
        <begin position="173"/>
        <end position="243"/>
    </location>
</feature>
<dbReference type="RefSeq" id="XP_012649264.1">
    <property type="nucleotide sequence ID" value="XM_012793810.1"/>
</dbReference>
<comment type="subcellular location">
    <subcellularLocation>
        <location evidence="1">Nucleus</location>
    </subcellularLocation>
</comment>
<keyword evidence="2" id="KW-0507">mRNA processing</keyword>
<feature type="region of interest" description="Disordered" evidence="7">
    <location>
        <begin position="342"/>
        <end position="385"/>
    </location>
</feature>
<dbReference type="PROSITE" id="PS50102">
    <property type="entry name" value="RRM"/>
    <property type="match status" value="2"/>
</dbReference>
<proteinExistence type="predicted"/>
<feature type="compositionally biased region" description="Basic and acidic residues" evidence="7">
    <location>
        <begin position="363"/>
        <end position="372"/>
    </location>
</feature>
<dbReference type="Pfam" id="PF00076">
    <property type="entry name" value="RRM_1"/>
    <property type="match status" value="2"/>
</dbReference>
<dbReference type="InterPro" id="IPR000504">
    <property type="entry name" value="RRM_dom"/>
</dbReference>
<evidence type="ECO:0000313" key="10">
    <source>
        <dbReference type="Proteomes" id="UP000002899"/>
    </source>
</evidence>
<dbReference type="AlphaFoldDB" id="A0A0K3ARI4"/>
<evidence type="ECO:0000256" key="2">
    <source>
        <dbReference type="ARBA" id="ARBA00022664"/>
    </source>
</evidence>
<evidence type="ECO:0000256" key="3">
    <source>
        <dbReference type="ARBA" id="ARBA00022737"/>
    </source>
</evidence>
<dbReference type="VEuPathDB" id="PiroplasmaDB:BMR1_03g03265"/>
<dbReference type="OrthoDB" id="1099063at2759"/>
<dbReference type="Proteomes" id="UP000002899">
    <property type="component" value="Chromosome III"/>
</dbReference>
<dbReference type="GO" id="GO:0005634">
    <property type="term" value="C:nucleus"/>
    <property type="evidence" value="ECO:0007669"/>
    <property type="project" value="UniProtKB-SubCell"/>
</dbReference>
<name>A0A0K3ARI4_BABMR</name>
<gene>
    <name evidence="9" type="ORF">BMR1_03g03265</name>
</gene>
<accession>A0A0K3ARI4</accession>
<dbReference type="CDD" id="cd00590">
    <property type="entry name" value="RRM_SF"/>
    <property type="match status" value="1"/>
</dbReference>
<dbReference type="EMBL" id="LN871598">
    <property type="protein sequence ID" value="CTQ41253.1"/>
    <property type="molecule type" value="Genomic_DNA"/>
</dbReference>
<feature type="compositionally biased region" description="Basic and acidic residues" evidence="7">
    <location>
        <begin position="113"/>
        <end position="145"/>
    </location>
</feature>
<evidence type="ECO:0000256" key="7">
    <source>
        <dbReference type="SAM" id="MobiDB-lite"/>
    </source>
</evidence>
<feature type="compositionally biased region" description="Basic and acidic residues" evidence="7">
    <location>
        <begin position="41"/>
        <end position="51"/>
    </location>
</feature>
<dbReference type="GeneID" id="24425299"/>
<keyword evidence="10" id="KW-1185">Reference proteome</keyword>
<feature type="region of interest" description="Disordered" evidence="7">
    <location>
        <begin position="103"/>
        <end position="156"/>
    </location>
</feature>
<dbReference type="Gene3D" id="3.30.70.330">
    <property type="match status" value="2"/>
</dbReference>
<keyword evidence="3" id="KW-0677">Repeat</keyword>
<dbReference type="PANTHER" id="PTHR23003">
    <property type="entry name" value="RNA RECOGNITION MOTIF RRM DOMAIN CONTAINING PROTEIN"/>
    <property type="match status" value="1"/>
</dbReference>
<dbReference type="SUPFAM" id="SSF54928">
    <property type="entry name" value="RNA-binding domain, RBD"/>
    <property type="match status" value="1"/>
</dbReference>
<feature type="domain" description="RRM" evidence="8">
    <location>
        <begin position="261"/>
        <end position="330"/>
    </location>
</feature>
<evidence type="ECO:0000256" key="4">
    <source>
        <dbReference type="ARBA" id="ARBA00022884"/>
    </source>
</evidence>
<sequence>MVGLHIFAMRRPYDHPGRGGEPILRHEFSPPRGYVDSYNHPPREFRHRDGPPNHYPSRSHGYNYDHGRSISPRGYRGSIPPEESRYYGNRYSSERWRSQNIDYKRMQSNYHPSYDRGKPRYPNERDYPNRNYDYDRRHAYDEHPSKYSSRSRAPDSYYKRPVPVTYKDSTHPCKVFVGNIPLDTTVDELKAVFEKCGELVKCDMRKRFAFIEYHKPESASDALNQLNGYILHGEKIKVKPHSDNSNRYREKVPPPRHKPGYAVTVANIEETTSWQDLKDFGRLAGEVSYASIVIKDGKKYGVIEYLAPESAKNALVELQGKQITNNKLEIIEGSIIGKSSVTGANSECEERSNSRELSTNGKRFRDDEMGKDFDDDAQVVDYKSE</sequence>
<keyword evidence="4 6" id="KW-0694">RNA-binding</keyword>
<dbReference type="InterPro" id="IPR012677">
    <property type="entry name" value="Nucleotide-bd_a/b_plait_sf"/>
</dbReference>
<reference evidence="9 10" key="2">
    <citation type="journal article" date="2013" name="PLoS ONE">
        <title>Whole genome mapping and re-organization of the nuclear and mitochondrial genomes of Babesia microti isolates.</title>
        <authorList>
            <person name="Cornillot E."/>
            <person name="Dassouli A."/>
            <person name="Garg A."/>
            <person name="Pachikara N."/>
            <person name="Randazzo S."/>
            <person name="Depoix D."/>
            <person name="Carcy B."/>
            <person name="Delbecq S."/>
            <person name="Frutos R."/>
            <person name="Silva J.C."/>
            <person name="Sutton R."/>
            <person name="Krause P.J."/>
            <person name="Mamoun C.B."/>
        </authorList>
    </citation>
    <scope>NUCLEOTIDE SEQUENCE [LARGE SCALE GENOMIC DNA]</scope>
    <source>
        <strain evidence="9 10">RI</strain>
    </source>
</reference>
<dbReference type="PANTHER" id="PTHR23003:SF62">
    <property type="entry name" value="SERINE_ARGININE (SR)-TYPE SHUTTLING MRNA BINDING PROTEIN NPL3"/>
    <property type="match status" value="1"/>
</dbReference>
<feature type="compositionally biased region" description="Basic and acidic residues" evidence="7">
    <location>
        <begin position="11"/>
        <end position="29"/>
    </location>
</feature>
<reference evidence="9 10" key="1">
    <citation type="journal article" date="2012" name="Nucleic Acids Res.">
        <title>Sequencing of the smallest Apicomplexan genome from the human pathogen Babesia microti.</title>
        <authorList>
            <person name="Cornillot E."/>
            <person name="Hadj-Kaddour K."/>
            <person name="Dassouli A."/>
            <person name="Noel B."/>
            <person name="Ranwez V."/>
            <person name="Vacherie B."/>
            <person name="Augagneur Y."/>
            <person name="Bres V."/>
            <person name="Duclos A."/>
            <person name="Randazzo S."/>
            <person name="Carcy B."/>
            <person name="Debierre-Grockiego F."/>
            <person name="Delbecq S."/>
            <person name="Moubri-Menage K."/>
            <person name="Shams-Eldin H."/>
            <person name="Usmani-Brown S."/>
            <person name="Bringaud F."/>
            <person name="Wincker P."/>
            <person name="Vivares C.P."/>
            <person name="Schwarz R.T."/>
            <person name="Schetters T.P."/>
            <person name="Krause P.J."/>
            <person name="Gorenflot A."/>
            <person name="Berry V."/>
            <person name="Barbe V."/>
            <person name="Ben Mamoun C."/>
        </authorList>
    </citation>
    <scope>NUCLEOTIDE SEQUENCE [LARGE SCALE GENOMIC DNA]</scope>
    <source>
        <strain evidence="9 10">RI</strain>
    </source>
</reference>
<reference evidence="9 10" key="3">
    <citation type="journal article" date="2016" name="Sci. Rep.">
        <title>Genome-wide diversity and gene expression profiling of Babesia microti isolates identify polymorphic genes that mediate host-pathogen interactions.</title>
        <authorList>
            <person name="Silva J.C."/>
            <person name="Cornillot E."/>
            <person name="McCracken C."/>
            <person name="Usmani-Brown S."/>
            <person name="Dwivedi A."/>
            <person name="Ifeonu O.O."/>
            <person name="Crabtree J."/>
            <person name="Gotia H.T."/>
            <person name="Virji A.Z."/>
            <person name="Reynes C."/>
            <person name="Colinge J."/>
            <person name="Kumar V."/>
            <person name="Lawres L."/>
            <person name="Pazzi J.E."/>
            <person name="Pablo J.V."/>
            <person name="Hung C."/>
            <person name="Brancato J."/>
            <person name="Kumari P."/>
            <person name="Orvis J."/>
            <person name="Tretina K."/>
            <person name="Chibucos M."/>
            <person name="Ott S."/>
            <person name="Sadzewicz L."/>
            <person name="Sengamalay N."/>
            <person name="Shetty A.C."/>
            <person name="Su Q."/>
            <person name="Tallon L."/>
            <person name="Fraser C.M."/>
            <person name="Frutos R."/>
            <person name="Molina D.M."/>
            <person name="Krause P.J."/>
            <person name="Ben Mamoun C."/>
        </authorList>
    </citation>
    <scope>NUCLEOTIDE SEQUENCE [LARGE SCALE GENOMIC DNA]</scope>
    <source>
        <strain evidence="9 10">RI</strain>
    </source>
</reference>
<dbReference type="SMART" id="SM00360">
    <property type="entry name" value="RRM"/>
    <property type="match status" value="2"/>
</dbReference>
<dbReference type="InterPro" id="IPR050374">
    <property type="entry name" value="RRT5_SRSF_SR"/>
</dbReference>
<dbReference type="GO" id="GO:0003729">
    <property type="term" value="F:mRNA binding"/>
    <property type="evidence" value="ECO:0007669"/>
    <property type="project" value="TreeGrafter"/>
</dbReference>
<dbReference type="KEGG" id="bmic:BMR1_03g03265"/>
<dbReference type="GO" id="GO:0006397">
    <property type="term" value="P:mRNA processing"/>
    <property type="evidence" value="ECO:0007669"/>
    <property type="project" value="UniProtKB-KW"/>
</dbReference>
<evidence type="ECO:0000256" key="6">
    <source>
        <dbReference type="PROSITE-ProRule" id="PRU00176"/>
    </source>
</evidence>
<organism evidence="9 10">
    <name type="scientific">Babesia microti (strain RI)</name>
    <dbReference type="NCBI Taxonomy" id="1133968"/>
    <lineage>
        <taxon>Eukaryota</taxon>
        <taxon>Sar</taxon>
        <taxon>Alveolata</taxon>
        <taxon>Apicomplexa</taxon>
        <taxon>Aconoidasida</taxon>
        <taxon>Piroplasmida</taxon>
        <taxon>Babesiidae</taxon>
        <taxon>Babesia</taxon>
    </lineage>
</organism>
<dbReference type="OMA" id="PMAVNDY"/>
<evidence type="ECO:0000256" key="1">
    <source>
        <dbReference type="ARBA" id="ARBA00004123"/>
    </source>
</evidence>
<evidence type="ECO:0000259" key="8">
    <source>
        <dbReference type="PROSITE" id="PS50102"/>
    </source>
</evidence>
<dbReference type="InterPro" id="IPR035979">
    <property type="entry name" value="RBD_domain_sf"/>
</dbReference>